<organism evidence="2 3">
    <name type="scientific">Streptomyces jumonjinensis</name>
    <dbReference type="NCBI Taxonomy" id="1945"/>
    <lineage>
        <taxon>Bacteria</taxon>
        <taxon>Bacillati</taxon>
        <taxon>Actinomycetota</taxon>
        <taxon>Actinomycetes</taxon>
        <taxon>Kitasatosporales</taxon>
        <taxon>Streptomycetaceae</taxon>
        <taxon>Streptomyces</taxon>
    </lineage>
</organism>
<evidence type="ECO:0000256" key="1">
    <source>
        <dbReference type="SAM" id="Phobius"/>
    </source>
</evidence>
<comment type="caution">
    <text evidence="2">The sequence shown here is derived from an EMBL/GenBank/DDBJ whole genome shotgun (WGS) entry which is preliminary data.</text>
</comment>
<keyword evidence="1" id="KW-0812">Transmembrane</keyword>
<dbReference type="Proteomes" id="UP000419138">
    <property type="component" value="Unassembled WGS sequence"/>
</dbReference>
<keyword evidence="3" id="KW-1185">Reference proteome</keyword>
<name>A0A646KGK8_STRJU</name>
<keyword evidence="1" id="KW-0472">Membrane</keyword>
<sequence>MIEDFLDDFPVPVVLAFSAAALLLVATSALRLSSAGRTDPSDEARSLTLALYGCLVALLTLGLFVALL</sequence>
<proteinExistence type="predicted"/>
<gene>
    <name evidence="2" type="ORF">FF041_14505</name>
</gene>
<reference evidence="2 3" key="1">
    <citation type="submission" date="2019-05" db="EMBL/GenBank/DDBJ databases">
        <title>Comparative genomics and metabolomics analyses of clavulanic acid producing Streptomyces species provides insight into specialized metabolism and evolution of beta-lactam biosynthetic gene clusters.</title>
        <authorList>
            <person name="Moore M.A."/>
            <person name="Cruz-Morales P."/>
            <person name="Barona Gomez F."/>
            <person name="Kapil T."/>
        </authorList>
    </citation>
    <scope>NUCLEOTIDE SEQUENCE [LARGE SCALE GENOMIC DNA]</scope>
    <source>
        <strain evidence="2 3">NRRL 5741</strain>
    </source>
</reference>
<evidence type="ECO:0000313" key="3">
    <source>
        <dbReference type="Proteomes" id="UP000419138"/>
    </source>
</evidence>
<feature type="transmembrane region" description="Helical" evidence="1">
    <location>
        <begin position="12"/>
        <end position="32"/>
    </location>
</feature>
<feature type="transmembrane region" description="Helical" evidence="1">
    <location>
        <begin position="44"/>
        <end position="67"/>
    </location>
</feature>
<dbReference type="AlphaFoldDB" id="A0A646KGK8"/>
<dbReference type="RefSeq" id="WP_153523204.1">
    <property type="nucleotide sequence ID" value="NZ_JBEPDZ010000002.1"/>
</dbReference>
<keyword evidence="1" id="KW-1133">Transmembrane helix</keyword>
<accession>A0A646KGK8</accession>
<dbReference type="EMBL" id="VCLA01000121">
    <property type="protein sequence ID" value="MQT01385.1"/>
    <property type="molecule type" value="Genomic_DNA"/>
</dbReference>
<protein>
    <submittedName>
        <fullName evidence="2">Uncharacterized protein</fullName>
    </submittedName>
</protein>
<evidence type="ECO:0000313" key="2">
    <source>
        <dbReference type="EMBL" id="MQT01385.1"/>
    </source>
</evidence>